<dbReference type="InterPro" id="IPR021858">
    <property type="entry name" value="Fun_TF"/>
</dbReference>
<dbReference type="GO" id="GO:0008270">
    <property type="term" value="F:zinc ion binding"/>
    <property type="evidence" value="ECO:0007669"/>
    <property type="project" value="InterPro"/>
</dbReference>
<dbReference type="RefSeq" id="XP_002844468.1">
    <property type="nucleotide sequence ID" value="XM_002844422.1"/>
</dbReference>
<dbReference type="CDD" id="cd00067">
    <property type="entry name" value="GAL4"/>
    <property type="match status" value="1"/>
</dbReference>
<proteinExistence type="predicted"/>
<accession>C5FUM9</accession>
<dbReference type="HOGENOM" id="CLU_021599_2_1_1"/>
<dbReference type="InterPro" id="IPR053178">
    <property type="entry name" value="Osmoadaptation_assoc"/>
</dbReference>
<dbReference type="Gene3D" id="4.10.240.10">
    <property type="entry name" value="Zn(2)-C6 fungal-type DNA-binding domain"/>
    <property type="match status" value="1"/>
</dbReference>
<dbReference type="SMART" id="SM00066">
    <property type="entry name" value="GAL4"/>
    <property type="match status" value="1"/>
</dbReference>
<dbReference type="Pfam" id="PF00172">
    <property type="entry name" value="Zn_clus"/>
    <property type="match status" value="1"/>
</dbReference>
<feature type="domain" description="Zn(2)-C6 fungal-type" evidence="5">
    <location>
        <begin position="10"/>
        <end position="39"/>
    </location>
</feature>
<dbReference type="GO" id="GO:0003677">
    <property type="term" value="F:DNA binding"/>
    <property type="evidence" value="ECO:0007669"/>
    <property type="project" value="UniProtKB-KW"/>
</dbReference>
<dbReference type="PROSITE" id="PS00463">
    <property type="entry name" value="ZN2_CY6_FUNGAL_1"/>
    <property type="match status" value="1"/>
</dbReference>
<dbReference type="Pfam" id="PF11951">
    <property type="entry name" value="Fungal_trans_2"/>
    <property type="match status" value="1"/>
</dbReference>
<keyword evidence="4" id="KW-0539">Nucleus</keyword>
<evidence type="ECO:0000256" key="1">
    <source>
        <dbReference type="ARBA" id="ARBA00023015"/>
    </source>
</evidence>
<dbReference type="PROSITE" id="PS50048">
    <property type="entry name" value="ZN2_CY6_FUNGAL_2"/>
    <property type="match status" value="1"/>
</dbReference>
<dbReference type="VEuPathDB" id="FungiDB:MCYG_06432"/>
<dbReference type="PANTHER" id="PTHR38111:SF11">
    <property type="entry name" value="TRANSCRIPTION FACTOR DOMAIN-CONTAINING PROTEIN-RELATED"/>
    <property type="match status" value="1"/>
</dbReference>
<dbReference type="eggNOG" id="ENOG502SQ1T">
    <property type="taxonomic scope" value="Eukaryota"/>
</dbReference>
<dbReference type="InterPro" id="IPR036864">
    <property type="entry name" value="Zn2-C6_fun-type_DNA-bd_sf"/>
</dbReference>
<dbReference type="Proteomes" id="UP000002035">
    <property type="component" value="Unassembled WGS sequence"/>
</dbReference>
<dbReference type="PANTHER" id="PTHR38111">
    <property type="entry name" value="ZN(2)-C6 FUNGAL-TYPE DOMAIN-CONTAINING PROTEIN-RELATED"/>
    <property type="match status" value="1"/>
</dbReference>
<keyword evidence="2" id="KW-0238">DNA-binding</keyword>
<evidence type="ECO:0000256" key="4">
    <source>
        <dbReference type="ARBA" id="ARBA00023242"/>
    </source>
</evidence>
<dbReference type="GeneID" id="9230909"/>
<evidence type="ECO:0000259" key="5">
    <source>
        <dbReference type="PROSITE" id="PS50048"/>
    </source>
</evidence>
<evidence type="ECO:0000256" key="2">
    <source>
        <dbReference type="ARBA" id="ARBA00023125"/>
    </source>
</evidence>
<protein>
    <submittedName>
        <fullName evidence="6">C6 zinc finger domain-containing protein</fullName>
    </submittedName>
</protein>
<dbReference type="SUPFAM" id="SSF57701">
    <property type="entry name" value="Zn2/Cys6 DNA-binding domain"/>
    <property type="match status" value="1"/>
</dbReference>
<evidence type="ECO:0000313" key="7">
    <source>
        <dbReference type="Proteomes" id="UP000002035"/>
    </source>
</evidence>
<evidence type="ECO:0000256" key="3">
    <source>
        <dbReference type="ARBA" id="ARBA00023163"/>
    </source>
</evidence>
<dbReference type="InterPro" id="IPR001138">
    <property type="entry name" value="Zn2Cys6_DnaBD"/>
</dbReference>
<keyword evidence="7" id="KW-1185">Reference proteome</keyword>
<dbReference type="AlphaFoldDB" id="C5FUM9"/>
<dbReference type="GO" id="GO:0000981">
    <property type="term" value="F:DNA-binding transcription factor activity, RNA polymerase II-specific"/>
    <property type="evidence" value="ECO:0007669"/>
    <property type="project" value="InterPro"/>
</dbReference>
<name>C5FUM9_ARTOC</name>
<evidence type="ECO:0000313" key="6">
    <source>
        <dbReference type="EMBL" id="EEQ33613.1"/>
    </source>
</evidence>
<gene>
    <name evidence="6" type="ORF">MCYG_06432</name>
</gene>
<dbReference type="EMBL" id="DS995706">
    <property type="protein sequence ID" value="EEQ33613.1"/>
    <property type="molecule type" value="Genomic_DNA"/>
</dbReference>
<sequence length="509" mass="57015">MVGVLGRSRGCLPCRKRKIGCGLQRPACTQCVRSGRECVGYPDKNIFLFVQPGSTKKKRGVPKGSVVEREKPSTELIDDKHTTRTLLSMGTKWSLTTANCRNPFSYPFTENSNAHRLLIRNGECHSMVDAFLSDCFASDQPHLTDTPNGEPWTFLLSQLRTKSRALESASVALAAAALGFMHDIPHLKREGLKFYTKGLQELQIALWDKNLRLEDATLTACMALIMYEVVECPGKAKAAYDIHHNGVMALAVLNREPDFLSEPLWMEGPWALFPKAPMDRINDCLALSPAILQKASHLVFLDPKPKVELARQLAQECLEIDKLLDDIYVDIQSIGPGPLYWNVVAKLRIPTDINGPLFPVVYFFKDLKVAWLVMTYWAARLMLWVGLCDLYDVIEHIQPEVIRDSLSPESTDDDTRIDQPCPSGTSTLFPQLGHRKHYRSMAHNVCQSIEYFLQPCMKMGGAFSVSSVLGVVLGSIIGRPSFTEEATWMRAVLGLVQRKGHRLPLYSNP</sequence>
<keyword evidence="1" id="KW-0805">Transcription regulation</keyword>
<organism evidence="6 7">
    <name type="scientific">Arthroderma otae (strain ATCC MYA-4605 / CBS 113480)</name>
    <name type="common">Microsporum canis</name>
    <dbReference type="NCBI Taxonomy" id="554155"/>
    <lineage>
        <taxon>Eukaryota</taxon>
        <taxon>Fungi</taxon>
        <taxon>Dikarya</taxon>
        <taxon>Ascomycota</taxon>
        <taxon>Pezizomycotina</taxon>
        <taxon>Eurotiomycetes</taxon>
        <taxon>Eurotiomycetidae</taxon>
        <taxon>Onygenales</taxon>
        <taxon>Arthrodermataceae</taxon>
        <taxon>Microsporum</taxon>
    </lineage>
</organism>
<dbReference type="OrthoDB" id="3525185at2759"/>
<dbReference type="STRING" id="554155.C5FUM9"/>
<reference evidence="7" key="1">
    <citation type="journal article" date="2012" name="MBio">
        <title>Comparative genome analysis of Trichophyton rubrum and related dermatophytes reveals candidate genes involved in infection.</title>
        <authorList>
            <person name="Martinez D.A."/>
            <person name="Oliver B.G."/>
            <person name="Graeser Y."/>
            <person name="Goldberg J.M."/>
            <person name="Li W."/>
            <person name="Martinez-Rossi N.M."/>
            <person name="Monod M."/>
            <person name="Shelest E."/>
            <person name="Barton R.C."/>
            <person name="Birch E."/>
            <person name="Brakhage A.A."/>
            <person name="Chen Z."/>
            <person name="Gurr S.J."/>
            <person name="Heiman D."/>
            <person name="Heitman J."/>
            <person name="Kosti I."/>
            <person name="Rossi A."/>
            <person name="Saif S."/>
            <person name="Samalova M."/>
            <person name="Saunders C.W."/>
            <person name="Shea T."/>
            <person name="Summerbell R.C."/>
            <person name="Xu J."/>
            <person name="Young S."/>
            <person name="Zeng Q."/>
            <person name="Birren B.W."/>
            <person name="Cuomo C.A."/>
            <person name="White T.C."/>
        </authorList>
    </citation>
    <scope>NUCLEOTIDE SEQUENCE [LARGE SCALE GENOMIC DNA]</scope>
    <source>
        <strain evidence="7">ATCC MYA-4605 / CBS 113480</strain>
    </source>
</reference>
<dbReference type="OMA" id="KGCVTCR"/>
<keyword evidence="3" id="KW-0804">Transcription</keyword>